<accession>A0ACB9ZXW3</accession>
<name>A0ACB9ZXW3_CATRO</name>
<dbReference type="EMBL" id="CM044707">
    <property type="protein sequence ID" value="KAI5652784.1"/>
    <property type="molecule type" value="Genomic_DNA"/>
</dbReference>
<keyword evidence="2" id="KW-1185">Reference proteome</keyword>
<evidence type="ECO:0000313" key="2">
    <source>
        <dbReference type="Proteomes" id="UP001060085"/>
    </source>
</evidence>
<sequence>MRIIIMRKGFYQLLFVATCFLNISFGVLGIGINYGLLGDNLPPAAQVVGLLRSRGVSKIRIFDPNSDVLKALGNTGISVIVGTRNEDLESLSKDPSYATKWVKEHIAPYASSTKIAYVSAGNEVIPGPLADYVLNAMQNLYAALVGANLNIPVTTAVAMNMLGNSYPPSAGVFSDDSIVFMTPISTFLSQQGTPLLVNVYPYFAYVGNRDTVPLSYALLQHNAPPVIDGSLQYDNLFHSMVDAVYSALDKVGASGVEVIVSETGWPSSGDQDATYGNAQTYNNNVIALESSRKGTPKRPGKAVQTYIFALFNENMKPAGTEQNFGLYHPDMTEVYHVNIPA</sequence>
<protein>
    <submittedName>
        <fullName evidence="1">Uncharacterized protein</fullName>
    </submittedName>
</protein>
<reference evidence="2" key="1">
    <citation type="journal article" date="2023" name="Nat. Plants">
        <title>Single-cell RNA sequencing provides a high-resolution roadmap for understanding the multicellular compartmentation of specialized metabolism.</title>
        <authorList>
            <person name="Sun S."/>
            <person name="Shen X."/>
            <person name="Li Y."/>
            <person name="Li Y."/>
            <person name="Wang S."/>
            <person name="Li R."/>
            <person name="Zhang H."/>
            <person name="Shen G."/>
            <person name="Guo B."/>
            <person name="Wei J."/>
            <person name="Xu J."/>
            <person name="St-Pierre B."/>
            <person name="Chen S."/>
            <person name="Sun C."/>
        </authorList>
    </citation>
    <scope>NUCLEOTIDE SEQUENCE [LARGE SCALE GENOMIC DNA]</scope>
</reference>
<proteinExistence type="predicted"/>
<organism evidence="1 2">
    <name type="scientific">Catharanthus roseus</name>
    <name type="common">Madagascar periwinkle</name>
    <name type="synonym">Vinca rosea</name>
    <dbReference type="NCBI Taxonomy" id="4058"/>
    <lineage>
        <taxon>Eukaryota</taxon>
        <taxon>Viridiplantae</taxon>
        <taxon>Streptophyta</taxon>
        <taxon>Embryophyta</taxon>
        <taxon>Tracheophyta</taxon>
        <taxon>Spermatophyta</taxon>
        <taxon>Magnoliopsida</taxon>
        <taxon>eudicotyledons</taxon>
        <taxon>Gunneridae</taxon>
        <taxon>Pentapetalae</taxon>
        <taxon>asterids</taxon>
        <taxon>lamiids</taxon>
        <taxon>Gentianales</taxon>
        <taxon>Apocynaceae</taxon>
        <taxon>Rauvolfioideae</taxon>
        <taxon>Vinceae</taxon>
        <taxon>Catharanthinae</taxon>
        <taxon>Catharanthus</taxon>
    </lineage>
</organism>
<comment type="caution">
    <text evidence="1">The sequence shown here is derived from an EMBL/GenBank/DDBJ whole genome shotgun (WGS) entry which is preliminary data.</text>
</comment>
<gene>
    <name evidence="1" type="ORF">M9H77_29971</name>
</gene>
<evidence type="ECO:0000313" key="1">
    <source>
        <dbReference type="EMBL" id="KAI5652784.1"/>
    </source>
</evidence>
<dbReference type="Proteomes" id="UP001060085">
    <property type="component" value="Linkage Group LG07"/>
</dbReference>